<dbReference type="KEGG" id="sgrg:L0C25_13405"/>
<keyword evidence="2" id="KW-1185">Reference proteome</keyword>
<evidence type="ECO:0000313" key="2">
    <source>
        <dbReference type="Proteomes" id="UP001164390"/>
    </source>
</evidence>
<dbReference type="InterPro" id="IPR045990">
    <property type="entry name" value="DUF5946"/>
</dbReference>
<gene>
    <name evidence="1" type="ORF">L0C25_13405</name>
</gene>
<accession>A0AA46YJG5</accession>
<name>A0AA46YJG5_9ACTN</name>
<reference evidence="1" key="1">
    <citation type="submission" date="2022-01" db="EMBL/GenBank/DDBJ databases">
        <title>Nocardioidaceae gen. sp. A5X3R13.</title>
        <authorList>
            <person name="Lopez Marin M.A."/>
            <person name="Uhlik O."/>
        </authorList>
    </citation>
    <scope>NUCLEOTIDE SEQUENCE</scope>
    <source>
        <strain evidence="1">A5X3R13</strain>
    </source>
</reference>
<organism evidence="1 2">
    <name type="scientific">Solicola gregarius</name>
    <dbReference type="NCBI Taxonomy" id="2908642"/>
    <lineage>
        <taxon>Bacteria</taxon>
        <taxon>Bacillati</taxon>
        <taxon>Actinomycetota</taxon>
        <taxon>Actinomycetes</taxon>
        <taxon>Propionibacteriales</taxon>
        <taxon>Nocardioidaceae</taxon>
        <taxon>Solicola</taxon>
    </lineage>
</organism>
<dbReference type="Pfam" id="PF19371">
    <property type="entry name" value="DUF5946"/>
    <property type="match status" value="1"/>
</dbReference>
<dbReference type="RefSeq" id="WP_271632163.1">
    <property type="nucleotide sequence ID" value="NZ_CP094970.1"/>
</dbReference>
<protein>
    <submittedName>
        <fullName evidence="1">DUF5946 family protein</fullName>
    </submittedName>
</protein>
<dbReference type="Proteomes" id="UP001164390">
    <property type="component" value="Chromosome"/>
</dbReference>
<sequence length="160" mass="17391">MRSYETSVPSYGDAMEFEACGECGATGRWGTCEQLFHVLLALDHERRQPWAAYHSVNVACYLLQHPSLASREVLAGQWSIVAIFVDEGLEAVHTLTARAVRRNNCRASGRAEIVGRPAPQAVRPVGATIEDVSVDGSFPATGYEGRIRLWADATATARAS</sequence>
<proteinExistence type="predicted"/>
<evidence type="ECO:0000313" key="1">
    <source>
        <dbReference type="EMBL" id="UYM03554.1"/>
    </source>
</evidence>
<dbReference type="EMBL" id="CP094970">
    <property type="protein sequence ID" value="UYM03554.1"/>
    <property type="molecule type" value="Genomic_DNA"/>
</dbReference>
<dbReference type="AlphaFoldDB" id="A0AA46YJG5"/>